<accession>A0ABR6VXD6</accession>
<dbReference type="Pfam" id="PF00378">
    <property type="entry name" value="ECH_1"/>
    <property type="match status" value="1"/>
</dbReference>
<dbReference type="Gene3D" id="3.90.226.10">
    <property type="entry name" value="2-enoyl-CoA Hydratase, Chain A, domain 1"/>
    <property type="match status" value="1"/>
</dbReference>
<name>A0ABR6VXD6_9BACT</name>
<dbReference type="InterPro" id="IPR029045">
    <property type="entry name" value="ClpP/crotonase-like_dom_sf"/>
</dbReference>
<protein>
    <submittedName>
        <fullName evidence="3">Enoyl-CoA hydratase/isomerase family protein</fullName>
    </submittedName>
</protein>
<evidence type="ECO:0000256" key="2">
    <source>
        <dbReference type="RuleBase" id="RU003707"/>
    </source>
</evidence>
<evidence type="ECO:0000313" key="4">
    <source>
        <dbReference type="Proteomes" id="UP000659698"/>
    </source>
</evidence>
<dbReference type="RefSeq" id="WP_186640605.1">
    <property type="nucleotide sequence ID" value="NZ_JACOAF010000042.1"/>
</dbReference>
<proteinExistence type="inferred from homology"/>
<dbReference type="CDD" id="cd06558">
    <property type="entry name" value="crotonase-like"/>
    <property type="match status" value="1"/>
</dbReference>
<dbReference type="EMBL" id="JACOAF010000042">
    <property type="protein sequence ID" value="MBC3541582.1"/>
    <property type="molecule type" value="Genomic_DNA"/>
</dbReference>
<evidence type="ECO:0000313" key="3">
    <source>
        <dbReference type="EMBL" id="MBC3541582.1"/>
    </source>
</evidence>
<dbReference type="Gene3D" id="1.10.12.10">
    <property type="entry name" value="Lyase 2-enoyl-coa Hydratase, Chain A, domain 2"/>
    <property type="match status" value="1"/>
</dbReference>
<dbReference type="PANTHER" id="PTHR43459">
    <property type="entry name" value="ENOYL-COA HYDRATASE"/>
    <property type="match status" value="1"/>
</dbReference>
<dbReference type="InterPro" id="IPR001753">
    <property type="entry name" value="Enoyl-CoA_hydra/iso"/>
</dbReference>
<dbReference type="Proteomes" id="UP000659698">
    <property type="component" value="Unassembled WGS sequence"/>
</dbReference>
<gene>
    <name evidence="3" type="ORF">H7U12_17945</name>
</gene>
<sequence length="261" mass="28245">MTQTTYITYSLENGVATLTLNRPSVFNSFNREMALALQEHLRACAQNDEVRAVVLTGEGKAFCAGQDLAEATAPESMEISRIVVEHYNPIVLLLRELNKPVIAAVNGVAAGAGANLALACDLVVAKESASFIQAFSKIGLIPDSAGTFFLPRLIGLQRASALMMTGDKVSAAEAVQMGMIYKTFTDDSFQAEVAALAQRMAQMPTKGLAYTKQLLNVSFQHTLAEQLDQEAVYQQQAGQTTDFKEGVEAFIQKRKPNFTGQ</sequence>
<evidence type="ECO:0000256" key="1">
    <source>
        <dbReference type="ARBA" id="ARBA00005254"/>
    </source>
</evidence>
<reference evidence="3 4" key="1">
    <citation type="journal article" date="2019" name="Int. J. Syst. Evol. Microbiol.">
        <title>Rufibacter sediminis sp. nov., isolated from freshwater lake sediment.</title>
        <authorList>
            <person name="Qu J.H."/>
            <person name="Zhang L.J."/>
            <person name="Fu Y.H."/>
            <person name="Li H.F."/>
        </authorList>
    </citation>
    <scope>NUCLEOTIDE SEQUENCE [LARGE SCALE GENOMIC DNA]</scope>
    <source>
        <strain evidence="3 4">H-1</strain>
    </source>
</reference>
<dbReference type="PROSITE" id="PS00166">
    <property type="entry name" value="ENOYL_COA_HYDRATASE"/>
    <property type="match status" value="1"/>
</dbReference>
<comment type="similarity">
    <text evidence="1 2">Belongs to the enoyl-CoA hydratase/isomerase family.</text>
</comment>
<dbReference type="InterPro" id="IPR014748">
    <property type="entry name" value="Enoyl-CoA_hydra_C"/>
</dbReference>
<dbReference type="PANTHER" id="PTHR43459:SF1">
    <property type="entry name" value="EG:BACN32G11.4 PROTEIN"/>
    <property type="match status" value="1"/>
</dbReference>
<dbReference type="SUPFAM" id="SSF52096">
    <property type="entry name" value="ClpP/crotonase"/>
    <property type="match status" value="1"/>
</dbReference>
<organism evidence="3 4">
    <name type="scientific">Rufibacter sediminis</name>
    <dbReference type="NCBI Taxonomy" id="2762756"/>
    <lineage>
        <taxon>Bacteria</taxon>
        <taxon>Pseudomonadati</taxon>
        <taxon>Bacteroidota</taxon>
        <taxon>Cytophagia</taxon>
        <taxon>Cytophagales</taxon>
        <taxon>Hymenobacteraceae</taxon>
        <taxon>Rufibacter</taxon>
    </lineage>
</organism>
<keyword evidence="4" id="KW-1185">Reference proteome</keyword>
<dbReference type="InterPro" id="IPR018376">
    <property type="entry name" value="Enoyl-CoA_hyd/isom_CS"/>
</dbReference>
<comment type="caution">
    <text evidence="3">The sequence shown here is derived from an EMBL/GenBank/DDBJ whole genome shotgun (WGS) entry which is preliminary data.</text>
</comment>